<sequence length="115" mass="12522">MKLLILLSVLLFSSSALSLDYAVGKVKKIRLFSMTSEPYNTTTKGLAMVYIDELPGACATTEKRIAIDSSHPLFESFLALALVSKSTGTPVNIGYQSTCNLRGNAWDFGLIELLE</sequence>
<organism evidence="2 3">
    <name type="scientific">Saccharophagus degradans</name>
    <dbReference type="NCBI Taxonomy" id="86304"/>
    <lineage>
        <taxon>Bacteria</taxon>
        <taxon>Pseudomonadati</taxon>
        <taxon>Pseudomonadota</taxon>
        <taxon>Gammaproteobacteria</taxon>
        <taxon>Cellvibrionales</taxon>
        <taxon>Cellvibrionaceae</taxon>
        <taxon>Saccharophagus</taxon>
    </lineage>
</organism>
<dbReference type="EMBL" id="JAUOPB010000009">
    <property type="protein sequence ID" value="MDO6423515.1"/>
    <property type="molecule type" value="Genomic_DNA"/>
</dbReference>
<comment type="caution">
    <text evidence="2">The sequence shown here is derived from an EMBL/GenBank/DDBJ whole genome shotgun (WGS) entry which is preliminary data.</text>
</comment>
<name>A0AAW7X8A0_9GAMM</name>
<evidence type="ECO:0000313" key="3">
    <source>
        <dbReference type="Proteomes" id="UP001169760"/>
    </source>
</evidence>
<reference evidence="2" key="1">
    <citation type="submission" date="2023-07" db="EMBL/GenBank/DDBJ databases">
        <title>Genome content predicts the carbon catabolic preferences of heterotrophic bacteria.</title>
        <authorList>
            <person name="Gralka M."/>
        </authorList>
    </citation>
    <scope>NUCLEOTIDE SEQUENCE</scope>
    <source>
        <strain evidence="2">I3M17_2</strain>
    </source>
</reference>
<feature type="signal peptide" evidence="1">
    <location>
        <begin position="1"/>
        <end position="18"/>
    </location>
</feature>
<evidence type="ECO:0000256" key="1">
    <source>
        <dbReference type="SAM" id="SignalP"/>
    </source>
</evidence>
<protein>
    <submittedName>
        <fullName evidence="2">Uncharacterized protein</fullName>
    </submittedName>
</protein>
<proteinExistence type="predicted"/>
<keyword evidence="1" id="KW-0732">Signal</keyword>
<dbReference type="AlphaFoldDB" id="A0AAW7X8A0"/>
<feature type="chain" id="PRO_5043420552" evidence="1">
    <location>
        <begin position="19"/>
        <end position="115"/>
    </location>
</feature>
<dbReference type="RefSeq" id="WP_303493166.1">
    <property type="nucleotide sequence ID" value="NZ_JAUOPB010000009.1"/>
</dbReference>
<gene>
    <name evidence="2" type="ORF">Q4521_13625</name>
</gene>
<dbReference type="Proteomes" id="UP001169760">
    <property type="component" value="Unassembled WGS sequence"/>
</dbReference>
<accession>A0AAW7X8A0</accession>
<evidence type="ECO:0000313" key="2">
    <source>
        <dbReference type="EMBL" id="MDO6423515.1"/>
    </source>
</evidence>